<gene>
    <name evidence="1" type="ORF">GX51_04511</name>
</gene>
<dbReference type="AlphaFoldDB" id="A0A2B7X1Q6"/>
<reference evidence="1 2" key="1">
    <citation type="submission" date="2017-10" db="EMBL/GenBank/DDBJ databases">
        <title>Comparative genomics in systemic dimorphic fungi from Ajellomycetaceae.</title>
        <authorList>
            <person name="Munoz J.F."/>
            <person name="Mcewen J.G."/>
            <person name="Clay O.K."/>
            <person name="Cuomo C.A."/>
        </authorList>
    </citation>
    <scope>NUCLEOTIDE SEQUENCE [LARGE SCALE GENOMIC DNA]</scope>
    <source>
        <strain evidence="1 2">UAMH130</strain>
    </source>
</reference>
<name>A0A2B7X1Q6_9EURO</name>
<evidence type="ECO:0000313" key="1">
    <source>
        <dbReference type="EMBL" id="PGH02628.1"/>
    </source>
</evidence>
<dbReference type="STRING" id="2060905.A0A2B7X1Q6"/>
<dbReference type="OrthoDB" id="4182711at2759"/>
<comment type="caution">
    <text evidence="1">The sequence shown here is derived from an EMBL/GenBank/DDBJ whole genome shotgun (WGS) entry which is preliminary data.</text>
</comment>
<organism evidence="1 2">
    <name type="scientific">Blastomyces parvus</name>
    <dbReference type="NCBI Taxonomy" id="2060905"/>
    <lineage>
        <taxon>Eukaryota</taxon>
        <taxon>Fungi</taxon>
        <taxon>Dikarya</taxon>
        <taxon>Ascomycota</taxon>
        <taxon>Pezizomycotina</taxon>
        <taxon>Eurotiomycetes</taxon>
        <taxon>Eurotiomycetidae</taxon>
        <taxon>Onygenales</taxon>
        <taxon>Ajellomycetaceae</taxon>
        <taxon>Blastomyces</taxon>
    </lineage>
</organism>
<keyword evidence="2" id="KW-1185">Reference proteome</keyword>
<proteinExistence type="predicted"/>
<protein>
    <submittedName>
        <fullName evidence="1">Uncharacterized protein</fullName>
    </submittedName>
</protein>
<dbReference type="Proteomes" id="UP000224080">
    <property type="component" value="Unassembled WGS sequence"/>
</dbReference>
<dbReference type="EMBL" id="PDNC01000057">
    <property type="protein sequence ID" value="PGH02628.1"/>
    <property type="molecule type" value="Genomic_DNA"/>
</dbReference>
<accession>A0A2B7X1Q6</accession>
<evidence type="ECO:0000313" key="2">
    <source>
        <dbReference type="Proteomes" id="UP000224080"/>
    </source>
</evidence>
<sequence>MPQGLTTQITYQGICGIPSAPFYEGDTYTFKFTADCPLALCKLPIGKAVDRDAENQFLQSVITVYNQEIFSAREWKCQICGKPAKILSHSMVPFLSSGLGPSSNFQPSVWDSIVPICIAAGECDRQAEEVAKGEFRDVMPNTMICCEYGCESCGIVGNVKRCTGCKRIW</sequence>